<evidence type="ECO:0000256" key="6">
    <source>
        <dbReference type="ARBA" id="ARBA00023209"/>
    </source>
</evidence>
<gene>
    <name evidence="10 11" type="primary">plsX</name>
    <name evidence="11" type="ORF">FRC54_02040</name>
</gene>
<evidence type="ECO:0000256" key="1">
    <source>
        <dbReference type="ARBA" id="ARBA00001232"/>
    </source>
</evidence>
<keyword evidence="5 10" id="KW-0443">Lipid metabolism</keyword>
<keyword evidence="3 10" id="KW-0444">Lipid biosynthesis</keyword>
<dbReference type="InterPro" id="IPR012281">
    <property type="entry name" value="Phospholipid_synth_PlsX-like"/>
</dbReference>
<dbReference type="NCBIfam" id="TIGR00182">
    <property type="entry name" value="plsX"/>
    <property type="match status" value="1"/>
</dbReference>
<dbReference type="GO" id="GO:0043811">
    <property type="term" value="F:phosphate:acyl-[acyl carrier protein] acyltransferase activity"/>
    <property type="evidence" value="ECO:0007669"/>
    <property type="project" value="UniProtKB-UniRule"/>
</dbReference>
<dbReference type="GO" id="GO:0006633">
    <property type="term" value="P:fatty acid biosynthetic process"/>
    <property type="evidence" value="ECO:0007669"/>
    <property type="project" value="UniProtKB-UniRule"/>
</dbReference>
<keyword evidence="7 10" id="KW-1208">Phospholipid metabolism</keyword>
<dbReference type="AlphaFoldDB" id="A0A6N7IXP0"/>
<dbReference type="InterPro" id="IPR003664">
    <property type="entry name" value="FA_synthesis"/>
</dbReference>
<comment type="subunit">
    <text evidence="9 10">Homodimer. Probably interacts with PlsY.</text>
</comment>
<comment type="catalytic activity">
    <reaction evidence="1 10">
        <text>a fatty acyl-[ACP] + phosphate = an acyl phosphate + holo-[ACP]</text>
        <dbReference type="Rhea" id="RHEA:42292"/>
        <dbReference type="Rhea" id="RHEA-COMP:9685"/>
        <dbReference type="Rhea" id="RHEA-COMP:14125"/>
        <dbReference type="ChEBI" id="CHEBI:43474"/>
        <dbReference type="ChEBI" id="CHEBI:59918"/>
        <dbReference type="ChEBI" id="CHEBI:64479"/>
        <dbReference type="ChEBI" id="CHEBI:138651"/>
        <dbReference type="EC" id="2.3.1.274"/>
    </reaction>
</comment>
<protein>
    <recommendedName>
        <fullName evidence="8 10">Phosphate acyltransferase</fullName>
        <ecNumber evidence="8 10">2.3.1.274</ecNumber>
    </recommendedName>
    <alternativeName>
        <fullName evidence="10">Acyl-ACP phosphotransacylase</fullName>
    </alternativeName>
    <alternativeName>
        <fullName evidence="10">Acyl-[acyl-carrier-protein]--phosphate acyltransferase</fullName>
    </alternativeName>
    <alternativeName>
        <fullName evidence="10">Phosphate-acyl-ACP acyltransferase</fullName>
    </alternativeName>
</protein>
<dbReference type="PANTHER" id="PTHR30100">
    <property type="entry name" value="FATTY ACID/PHOSPHOLIPID SYNTHESIS PROTEIN PLSX"/>
    <property type="match status" value="1"/>
</dbReference>
<dbReference type="GO" id="GO:0008654">
    <property type="term" value="P:phospholipid biosynthetic process"/>
    <property type="evidence" value="ECO:0007669"/>
    <property type="project" value="UniProtKB-KW"/>
</dbReference>
<comment type="subcellular location">
    <subcellularLocation>
        <location evidence="10">Cytoplasm</location>
    </subcellularLocation>
    <text evidence="10">Associated with the membrane possibly through PlsY.</text>
</comment>
<proteinExistence type="inferred from homology"/>
<evidence type="ECO:0000256" key="3">
    <source>
        <dbReference type="ARBA" id="ARBA00022516"/>
    </source>
</evidence>
<evidence type="ECO:0000256" key="7">
    <source>
        <dbReference type="ARBA" id="ARBA00023264"/>
    </source>
</evidence>
<dbReference type="Gene3D" id="3.40.718.10">
    <property type="entry name" value="Isopropylmalate Dehydrogenase"/>
    <property type="match status" value="1"/>
</dbReference>
<dbReference type="EMBL" id="VOGC01000002">
    <property type="protein sequence ID" value="MQN00760.1"/>
    <property type="molecule type" value="Genomic_DNA"/>
</dbReference>
<dbReference type="EC" id="2.3.1.274" evidence="8 10"/>
<evidence type="ECO:0000256" key="5">
    <source>
        <dbReference type="ARBA" id="ARBA00023098"/>
    </source>
</evidence>
<dbReference type="HAMAP" id="MF_00019">
    <property type="entry name" value="PlsX"/>
    <property type="match status" value="1"/>
</dbReference>
<sequence>MDSEIKIVLDACGGDNAPDEIIKGAYEALKKKDNLHIIFAGPEEEIRQKAEAYPDMPTDRVSYCNATEVIEMAEPPVKAIMHKKDSSIVKGMNLVKNGEADGFISAGSTGAVLVGGQLIIGKAKGVKRAPLAPVIPTMNGASLLIDCGANVDARPEHLVSFAKMGSIYMENVLKKKNPTVGLLSIGTEEEKGNALVKQTLPLLKECSGINFIGPVEARDLPFGVADVVVTEAFAGNIALKMYEGTAKMLMSVLKESLTANFRSKIGAAMALPSLKRHMKAFDVSRYGGAPLLGLKGLVVKAHGSSKAVEIKNTIFQCMAFSKEDIIGKIAAEMNKEEQ</sequence>
<keyword evidence="2 10" id="KW-0963">Cytoplasm</keyword>
<keyword evidence="12" id="KW-1185">Reference proteome</keyword>
<dbReference type="Pfam" id="PF02504">
    <property type="entry name" value="FA_synthesis"/>
    <property type="match status" value="1"/>
</dbReference>
<keyword evidence="4 10" id="KW-0808">Transferase</keyword>
<keyword evidence="11" id="KW-0012">Acyltransferase</keyword>
<keyword evidence="6 10" id="KW-0594">Phospholipid biosynthesis</keyword>
<evidence type="ECO:0000256" key="4">
    <source>
        <dbReference type="ARBA" id="ARBA00022679"/>
    </source>
</evidence>
<dbReference type="PIRSF" id="PIRSF002465">
    <property type="entry name" value="Phsphlp_syn_PlsX"/>
    <property type="match status" value="1"/>
</dbReference>
<evidence type="ECO:0000313" key="11">
    <source>
        <dbReference type="EMBL" id="MQN00760.1"/>
    </source>
</evidence>
<reference evidence="11" key="1">
    <citation type="journal article" date="2020" name="Appl. Environ. Microbiol.">
        <title>Medium-Chain Fatty Acid Synthesis by 'Candidatus Weimeria bifida' gen. nov., sp. nov., and 'Candidatus Pseudoramibacter fermentans' sp. nov.</title>
        <authorList>
            <person name="Scarborough M.J."/>
            <person name="Myers K.S."/>
            <person name="Donohue T.J."/>
            <person name="Noguera D.R."/>
        </authorList>
    </citation>
    <scope>NUCLEOTIDE SEQUENCE</scope>
    <source>
        <strain evidence="11">LCO1.1</strain>
    </source>
</reference>
<comment type="pathway">
    <text evidence="10">Lipid metabolism; phospholipid metabolism.</text>
</comment>
<dbReference type="UniPathway" id="UPA00085"/>
<evidence type="ECO:0000256" key="9">
    <source>
        <dbReference type="ARBA" id="ARBA00046608"/>
    </source>
</evidence>
<evidence type="ECO:0000256" key="8">
    <source>
        <dbReference type="ARBA" id="ARBA00024069"/>
    </source>
</evidence>
<dbReference type="Proteomes" id="UP000460257">
    <property type="component" value="Unassembled WGS sequence"/>
</dbReference>
<evidence type="ECO:0000256" key="10">
    <source>
        <dbReference type="HAMAP-Rule" id="MF_00019"/>
    </source>
</evidence>
<comment type="similarity">
    <text evidence="10">Belongs to the PlsX family.</text>
</comment>
<accession>A0A6N7IXP0</accession>
<comment type="function">
    <text evidence="10">Catalyzes the reversible formation of acyl-phosphate (acyl-PO(4)) from acyl-[acyl-carrier-protein] (acyl-ACP). This enzyme utilizes acyl-ACP as fatty acyl donor, but not acyl-CoA.</text>
</comment>
<dbReference type="PANTHER" id="PTHR30100:SF1">
    <property type="entry name" value="PHOSPHATE ACYLTRANSFERASE"/>
    <property type="match status" value="1"/>
</dbReference>
<organism evidence="11 12">
    <name type="scientific">Candidatus Weimeria bifida</name>
    <dbReference type="NCBI Taxonomy" id="2599074"/>
    <lineage>
        <taxon>Bacteria</taxon>
        <taxon>Bacillati</taxon>
        <taxon>Bacillota</taxon>
        <taxon>Clostridia</taxon>
        <taxon>Lachnospirales</taxon>
        <taxon>Lachnospiraceae</taxon>
        <taxon>Candidatus Weimeria</taxon>
    </lineage>
</organism>
<evidence type="ECO:0000256" key="2">
    <source>
        <dbReference type="ARBA" id="ARBA00022490"/>
    </source>
</evidence>
<name>A0A6N7IXP0_9FIRM</name>
<dbReference type="SUPFAM" id="SSF53659">
    <property type="entry name" value="Isocitrate/Isopropylmalate dehydrogenase-like"/>
    <property type="match status" value="1"/>
</dbReference>
<evidence type="ECO:0000313" key="12">
    <source>
        <dbReference type="Proteomes" id="UP000460257"/>
    </source>
</evidence>
<comment type="caution">
    <text evidence="11">The sequence shown here is derived from an EMBL/GenBank/DDBJ whole genome shotgun (WGS) entry which is preliminary data.</text>
</comment>
<dbReference type="GO" id="GO:0005737">
    <property type="term" value="C:cytoplasm"/>
    <property type="evidence" value="ECO:0007669"/>
    <property type="project" value="UniProtKB-SubCell"/>
</dbReference>